<evidence type="ECO:0000313" key="2">
    <source>
        <dbReference type="Proteomes" id="UP001157353"/>
    </source>
</evidence>
<protein>
    <recommendedName>
        <fullName evidence="3">N-acetyltransferase domain-containing protein</fullName>
    </recommendedName>
</protein>
<dbReference type="EMBL" id="BSPQ01000019">
    <property type="protein sequence ID" value="GLS92278.1"/>
    <property type="molecule type" value="Genomic_DNA"/>
</dbReference>
<dbReference type="Proteomes" id="UP001157353">
    <property type="component" value="Unassembled WGS sequence"/>
</dbReference>
<dbReference type="RefSeq" id="WP_284205374.1">
    <property type="nucleotide sequence ID" value="NZ_BSPQ01000019.1"/>
</dbReference>
<sequence>MHKVIDIKLTSVFSPICQTLIHESLQNQLDESTHKLLDKSSDLLIIRQDNTVIGYALLELTGTDELSLNSLYFRSIVKDHSLGEYWLSRLVKRQLKNSRYNQFLLAS</sequence>
<evidence type="ECO:0000313" key="1">
    <source>
        <dbReference type="EMBL" id="GLS92278.1"/>
    </source>
</evidence>
<name>A0ABQ6E501_9GAMM</name>
<proteinExistence type="predicted"/>
<comment type="caution">
    <text evidence="1">The sequence shown here is derived from an EMBL/GenBank/DDBJ whole genome shotgun (WGS) entry which is preliminary data.</text>
</comment>
<organism evidence="1 2">
    <name type="scientific">Psychromonas marina</name>
    <dbReference type="NCBI Taxonomy" id="88364"/>
    <lineage>
        <taxon>Bacteria</taxon>
        <taxon>Pseudomonadati</taxon>
        <taxon>Pseudomonadota</taxon>
        <taxon>Gammaproteobacteria</taxon>
        <taxon>Alteromonadales</taxon>
        <taxon>Psychromonadaceae</taxon>
        <taxon>Psychromonas</taxon>
    </lineage>
</organism>
<reference evidence="2" key="1">
    <citation type="journal article" date="2019" name="Int. J. Syst. Evol. Microbiol.">
        <title>The Global Catalogue of Microorganisms (GCM) 10K type strain sequencing project: providing services to taxonomists for standard genome sequencing and annotation.</title>
        <authorList>
            <consortium name="The Broad Institute Genomics Platform"/>
            <consortium name="The Broad Institute Genome Sequencing Center for Infectious Disease"/>
            <person name="Wu L."/>
            <person name="Ma J."/>
        </authorList>
    </citation>
    <scope>NUCLEOTIDE SEQUENCE [LARGE SCALE GENOMIC DNA]</scope>
    <source>
        <strain evidence="2">NBRC 103166</strain>
    </source>
</reference>
<evidence type="ECO:0008006" key="3">
    <source>
        <dbReference type="Google" id="ProtNLM"/>
    </source>
</evidence>
<keyword evidence="2" id="KW-1185">Reference proteome</keyword>
<accession>A0ABQ6E501</accession>
<gene>
    <name evidence="1" type="ORF">GCM10007916_33480</name>
</gene>